<dbReference type="STRING" id="195883.A0A482X8T9"/>
<name>A0A482X8T9_LAOST</name>
<feature type="compositionally biased region" description="Gly residues" evidence="1">
    <location>
        <begin position="48"/>
        <end position="61"/>
    </location>
</feature>
<dbReference type="AlphaFoldDB" id="A0A482X8T9"/>
<evidence type="ECO:0000256" key="1">
    <source>
        <dbReference type="SAM" id="MobiDB-lite"/>
    </source>
</evidence>
<dbReference type="InterPro" id="IPR052089">
    <property type="entry name" value="Ankyrin-BTB/POZ_domain"/>
</dbReference>
<reference evidence="2 3" key="1">
    <citation type="journal article" date="2017" name="Gigascience">
        <title>Genome sequence of the small brown planthopper, Laodelphax striatellus.</title>
        <authorList>
            <person name="Zhu J."/>
            <person name="Jiang F."/>
            <person name="Wang X."/>
            <person name="Yang P."/>
            <person name="Bao Y."/>
            <person name="Zhao W."/>
            <person name="Wang W."/>
            <person name="Lu H."/>
            <person name="Wang Q."/>
            <person name="Cui N."/>
            <person name="Li J."/>
            <person name="Chen X."/>
            <person name="Luo L."/>
            <person name="Yu J."/>
            <person name="Kang L."/>
            <person name="Cui F."/>
        </authorList>
    </citation>
    <scope>NUCLEOTIDE SEQUENCE [LARGE SCALE GENOMIC DNA]</scope>
    <source>
        <strain evidence="2">Lst14</strain>
    </source>
</reference>
<dbReference type="EMBL" id="QKKF02016091">
    <property type="protein sequence ID" value="RZF41888.1"/>
    <property type="molecule type" value="Genomic_DNA"/>
</dbReference>
<keyword evidence="3" id="KW-1185">Reference proteome</keyword>
<evidence type="ECO:0000313" key="3">
    <source>
        <dbReference type="Proteomes" id="UP000291343"/>
    </source>
</evidence>
<feature type="non-terminal residue" evidence="2">
    <location>
        <position position="99"/>
    </location>
</feature>
<dbReference type="InParanoid" id="A0A482X8T9"/>
<accession>A0A482X8T9</accession>
<sequence>MFEHSIANNGDLWGLLQPYAHLNTGRTASGTLALPRWASSSSVDSSGVSGGGAGGGGGAGVGKRSEHSLLTTCVGSIPELAELIAGTCNCLPLHSRNIA</sequence>
<comment type="caution">
    <text evidence="2">The sequence shown here is derived from an EMBL/GenBank/DDBJ whole genome shotgun (WGS) entry which is preliminary data.</text>
</comment>
<dbReference type="PANTHER" id="PTHR46071:SF2">
    <property type="entry name" value="ANKYRIN REPEAT AND BTB_POZ DOMAIN-CONTAINING PROTEIN 2-LIKE PROTEIN"/>
    <property type="match status" value="1"/>
</dbReference>
<proteinExistence type="predicted"/>
<dbReference type="Proteomes" id="UP000291343">
    <property type="component" value="Unassembled WGS sequence"/>
</dbReference>
<dbReference type="OrthoDB" id="2316821at2759"/>
<evidence type="ECO:0000313" key="2">
    <source>
        <dbReference type="EMBL" id="RZF41888.1"/>
    </source>
</evidence>
<feature type="region of interest" description="Disordered" evidence="1">
    <location>
        <begin position="42"/>
        <end position="64"/>
    </location>
</feature>
<gene>
    <name evidence="2" type="ORF">LSTR_LSTR014908</name>
</gene>
<dbReference type="PANTHER" id="PTHR46071">
    <property type="entry name" value="ANKYRIN REPEAT AND BTB/POZ DOMAIN-CONTAINING"/>
    <property type="match status" value="1"/>
</dbReference>
<protein>
    <submittedName>
        <fullName evidence="2">Uncharacterized protein</fullName>
    </submittedName>
</protein>
<organism evidence="2 3">
    <name type="scientific">Laodelphax striatellus</name>
    <name type="common">Small brown planthopper</name>
    <name type="synonym">Delphax striatella</name>
    <dbReference type="NCBI Taxonomy" id="195883"/>
    <lineage>
        <taxon>Eukaryota</taxon>
        <taxon>Metazoa</taxon>
        <taxon>Ecdysozoa</taxon>
        <taxon>Arthropoda</taxon>
        <taxon>Hexapoda</taxon>
        <taxon>Insecta</taxon>
        <taxon>Pterygota</taxon>
        <taxon>Neoptera</taxon>
        <taxon>Paraneoptera</taxon>
        <taxon>Hemiptera</taxon>
        <taxon>Auchenorrhyncha</taxon>
        <taxon>Fulgoroidea</taxon>
        <taxon>Delphacidae</taxon>
        <taxon>Criomorphinae</taxon>
        <taxon>Laodelphax</taxon>
    </lineage>
</organism>